<keyword evidence="2" id="KW-1185">Reference proteome</keyword>
<evidence type="ECO:0000313" key="3">
    <source>
        <dbReference type="WBParaSite" id="ACRNAN_scaffold8900.g22502.t1"/>
    </source>
</evidence>
<keyword evidence="1" id="KW-0812">Transmembrane</keyword>
<reference evidence="3" key="1">
    <citation type="submission" date="2022-11" db="UniProtKB">
        <authorList>
            <consortium name="WormBaseParasite"/>
        </authorList>
    </citation>
    <scope>IDENTIFICATION</scope>
</reference>
<keyword evidence="1" id="KW-0472">Membrane</keyword>
<dbReference type="Proteomes" id="UP000887540">
    <property type="component" value="Unplaced"/>
</dbReference>
<name>A0A914ELX4_9BILA</name>
<protein>
    <submittedName>
        <fullName evidence="3">Uncharacterized protein</fullName>
    </submittedName>
</protein>
<keyword evidence="1" id="KW-1133">Transmembrane helix</keyword>
<proteinExistence type="predicted"/>
<sequence>MSGIPVFKTVGPFYILCLLIAGVTNSVLYMTLHAEIKNAAKGVFSSAAVSSGSNANEGRMVLPTVPTNNFVRSY</sequence>
<dbReference type="WBParaSite" id="ACRNAN_scaffold8900.g22502.t1">
    <property type="protein sequence ID" value="ACRNAN_scaffold8900.g22502.t1"/>
    <property type="gene ID" value="ACRNAN_scaffold8900.g22502"/>
</dbReference>
<evidence type="ECO:0000313" key="2">
    <source>
        <dbReference type="Proteomes" id="UP000887540"/>
    </source>
</evidence>
<feature type="transmembrane region" description="Helical" evidence="1">
    <location>
        <begin position="12"/>
        <end position="32"/>
    </location>
</feature>
<organism evidence="2 3">
    <name type="scientific">Acrobeloides nanus</name>
    <dbReference type="NCBI Taxonomy" id="290746"/>
    <lineage>
        <taxon>Eukaryota</taxon>
        <taxon>Metazoa</taxon>
        <taxon>Ecdysozoa</taxon>
        <taxon>Nematoda</taxon>
        <taxon>Chromadorea</taxon>
        <taxon>Rhabditida</taxon>
        <taxon>Tylenchina</taxon>
        <taxon>Cephalobomorpha</taxon>
        <taxon>Cephaloboidea</taxon>
        <taxon>Cephalobidae</taxon>
        <taxon>Acrobeloides</taxon>
    </lineage>
</organism>
<evidence type="ECO:0000256" key="1">
    <source>
        <dbReference type="SAM" id="Phobius"/>
    </source>
</evidence>
<dbReference type="AlphaFoldDB" id="A0A914ELX4"/>
<accession>A0A914ELX4</accession>